<name>A0A4Y9ZGV2_9AGAM</name>
<protein>
    <submittedName>
        <fullName evidence="1">Uncharacterized protein</fullName>
    </submittedName>
</protein>
<evidence type="ECO:0000313" key="2">
    <source>
        <dbReference type="Proteomes" id="UP000298061"/>
    </source>
</evidence>
<dbReference type="OrthoDB" id="3250989at2759"/>
<dbReference type="Proteomes" id="UP000298061">
    <property type="component" value="Unassembled WGS sequence"/>
</dbReference>
<organism evidence="1 2">
    <name type="scientific">Hericium alpestre</name>
    <dbReference type="NCBI Taxonomy" id="135208"/>
    <lineage>
        <taxon>Eukaryota</taxon>
        <taxon>Fungi</taxon>
        <taxon>Dikarya</taxon>
        <taxon>Basidiomycota</taxon>
        <taxon>Agaricomycotina</taxon>
        <taxon>Agaricomycetes</taxon>
        <taxon>Russulales</taxon>
        <taxon>Hericiaceae</taxon>
        <taxon>Hericium</taxon>
    </lineage>
</organism>
<dbReference type="STRING" id="135208.A0A4Y9ZGV2"/>
<gene>
    <name evidence="1" type="ORF">EWM64_g10765</name>
</gene>
<sequence length="243" mass="27573">MRRRCGSQMSRDRGVELFCGPLRLQSERSQRTFNNLVSKSSVSTLSLPVIDILHSPPSAVAMIRIWFYSAFLKVRELSFIKIDVDDEDTLVGDVLGTIFEKYKTEFEAQKVGISHLDLYHLSPALARNPKDKLPDRVKECRLKKDNANRLDTDIPIAQYINCDSSKEFQFVLDVEILPAATVQPVVVPQSCYAVYMPHGRGAQCIPFNLPEEAKVEDLQAAICGHREFKRALEGEDVRLYKGR</sequence>
<keyword evidence="2" id="KW-1185">Reference proteome</keyword>
<comment type="caution">
    <text evidence="1">The sequence shown here is derived from an EMBL/GenBank/DDBJ whole genome shotgun (WGS) entry which is preliminary data.</text>
</comment>
<accession>A0A4Y9ZGV2</accession>
<dbReference type="AlphaFoldDB" id="A0A4Y9ZGV2"/>
<reference evidence="1 2" key="1">
    <citation type="submission" date="2019-02" db="EMBL/GenBank/DDBJ databases">
        <title>Genome sequencing of the rare red list fungi Hericium alpestre (H. flagellum).</title>
        <authorList>
            <person name="Buettner E."/>
            <person name="Kellner H."/>
        </authorList>
    </citation>
    <scope>NUCLEOTIDE SEQUENCE [LARGE SCALE GENOMIC DNA]</scope>
    <source>
        <strain evidence="1 2">DSM 108284</strain>
    </source>
</reference>
<evidence type="ECO:0000313" key="1">
    <source>
        <dbReference type="EMBL" id="TFY73247.1"/>
    </source>
</evidence>
<dbReference type="EMBL" id="SFCI01003107">
    <property type="protein sequence ID" value="TFY73247.1"/>
    <property type="molecule type" value="Genomic_DNA"/>
</dbReference>
<proteinExistence type="predicted"/>